<name>A0A318U6A0_9RHOB</name>
<dbReference type="InterPro" id="IPR015168">
    <property type="entry name" value="SsuA/THI5"/>
</dbReference>
<dbReference type="InterPro" id="IPR006311">
    <property type="entry name" value="TAT_signal"/>
</dbReference>
<dbReference type="OrthoDB" id="5621714at2"/>
<dbReference type="PANTHER" id="PTHR30024">
    <property type="entry name" value="ALIPHATIC SULFONATES-BINDING PROTEIN-RELATED"/>
    <property type="match status" value="1"/>
</dbReference>
<protein>
    <submittedName>
        <fullName evidence="2">NitT/TauT family transport system substrate-binding protein</fullName>
    </submittedName>
</protein>
<evidence type="ECO:0000313" key="3">
    <source>
        <dbReference type="Proteomes" id="UP000247727"/>
    </source>
</evidence>
<dbReference type="Pfam" id="PF09084">
    <property type="entry name" value="NMT1"/>
    <property type="match status" value="1"/>
</dbReference>
<gene>
    <name evidence="2" type="ORF">C8J30_101305</name>
</gene>
<dbReference type="Proteomes" id="UP000247727">
    <property type="component" value="Unassembled WGS sequence"/>
</dbReference>
<evidence type="ECO:0000313" key="2">
    <source>
        <dbReference type="EMBL" id="PYF12923.1"/>
    </source>
</evidence>
<evidence type="ECO:0000259" key="1">
    <source>
        <dbReference type="Pfam" id="PF09084"/>
    </source>
</evidence>
<dbReference type="Gene3D" id="3.40.190.10">
    <property type="entry name" value="Periplasmic binding protein-like II"/>
    <property type="match status" value="2"/>
</dbReference>
<accession>A0A318U6A0</accession>
<reference evidence="2 3" key="1">
    <citation type="submission" date="2018-06" db="EMBL/GenBank/DDBJ databases">
        <title>Genomic Encyclopedia of Type Strains, Phase III (KMG-III): the genomes of soil and plant-associated and newly described type strains.</title>
        <authorList>
            <person name="Whitman W."/>
        </authorList>
    </citation>
    <scope>NUCLEOTIDE SEQUENCE [LARGE SCALE GENOMIC DNA]</scope>
    <source>
        <strain evidence="2 3">JA737</strain>
    </source>
</reference>
<comment type="caution">
    <text evidence="2">The sequence shown here is derived from an EMBL/GenBank/DDBJ whole genome shotgun (WGS) entry which is preliminary data.</text>
</comment>
<dbReference type="RefSeq" id="WP_110803951.1">
    <property type="nucleotide sequence ID" value="NZ_QJTK01000001.1"/>
</dbReference>
<dbReference type="SUPFAM" id="SSF53850">
    <property type="entry name" value="Periplasmic binding protein-like II"/>
    <property type="match status" value="1"/>
</dbReference>
<dbReference type="PANTHER" id="PTHR30024:SF48">
    <property type="entry name" value="ABC TRANSPORTER SUBSTRATE-BINDING PROTEIN"/>
    <property type="match status" value="1"/>
</dbReference>
<dbReference type="PROSITE" id="PS51318">
    <property type="entry name" value="TAT"/>
    <property type="match status" value="1"/>
</dbReference>
<keyword evidence="3" id="KW-1185">Reference proteome</keyword>
<sequence>MIKMTRRGVLGVGLATGLAALMASGVAVFAGDLPTLTVAALEGGTVNWELDTIKHYGLDTANGFTLNVLPVAGNPAAEVALQGGEAEAIVTDWFWVARMRAEGKDFTFIPYSRAVGGLLVKPQSGIMDLADLKGKKIGIAGGPLDKSWLILRAYAQQRFNIDLAKETEQVFGAPPLIMEAALSGEVDAAINFWHFGAKMQARGMEPLVSTSDAAKALGLDPETPLLGYVFSEKLEKDKPAVVSGLRAASKAAKQLLATDDAAFARLRERMNAKSDAQYLALVAGYRAGIPVDAPVDEAAADKMLKLMAGIGGEDLLGPVKELPPGTFLTN</sequence>
<organism evidence="2 3">
    <name type="scientific">Rhodobacter viridis</name>
    <dbReference type="NCBI Taxonomy" id="1054202"/>
    <lineage>
        <taxon>Bacteria</taxon>
        <taxon>Pseudomonadati</taxon>
        <taxon>Pseudomonadota</taxon>
        <taxon>Alphaproteobacteria</taxon>
        <taxon>Rhodobacterales</taxon>
        <taxon>Rhodobacter group</taxon>
        <taxon>Rhodobacter</taxon>
    </lineage>
</organism>
<dbReference type="AlphaFoldDB" id="A0A318U6A0"/>
<feature type="domain" description="SsuA/THI5-like" evidence="1">
    <location>
        <begin position="112"/>
        <end position="257"/>
    </location>
</feature>
<proteinExistence type="predicted"/>
<dbReference type="EMBL" id="QJTK01000001">
    <property type="protein sequence ID" value="PYF12923.1"/>
    <property type="molecule type" value="Genomic_DNA"/>
</dbReference>